<protein>
    <submittedName>
        <fullName evidence="1">Uncharacterized protein</fullName>
    </submittedName>
</protein>
<reference evidence="1 2" key="1">
    <citation type="submission" date="2016-10" db="EMBL/GenBank/DDBJ databases">
        <title>The genome sequence of Colletotrichum fioriniae PJ7.</title>
        <authorList>
            <person name="Baroncelli R."/>
        </authorList>
    </citation>
    <scope>NUCLEOTIDE SEQUENCE [LARGE SCALE GENOMIC DNA]</scope>
    <source>
        <strain evidence="1 2">IMI 384185</strain>
    </source>
</reference>
<proteinExistence type="predicted"/>
<evidence type="ECO:0000313" key="1">
    <source>
        <dbReference type="EMBL" id="KAK1543242.1"/>
    </source>
</evidence>
<name>A0ABQ9SUS0_9PEZI</name>
<accession>A0ABQ9SUS0</accession>
<dbReference type="Proteomes" id="UP001241169">
    <property type="component" value="Unassembled WGS sequence"/>
</dbReference>
<dbReference type="EMBL" id="MOPA01000003">
    <property type="protein sequence ID" value="KAK1543242.1"/>
    <property type="molecule type" value="Genomic_DNA"/>
</dbReference>
<gene>
    <name evidence="1" type="ORF">CPAR01_03875</name>
</gene>
<organism evidence="1 2">
    <name type="scientific">Colletotrichum paranaense</name>
    <dbReference type="NCBI Taxonomy" id="1914294"/>
    <lineage>
        <taxon>Eukaryota</taxon>
        <taxon>Fungi</taxon>
        <taxon>Dikarya</taxon>
        <taxon>Ascomycota</taxon>
        <taxon>Pezizomycotina</taxon>
        <taxon>Sordariomycetes</taxon>
        <taxon>Hypocreomycetidae</taxon>
        <taxon>Glomerellales</taxon>
        <taxon>Glomerellaceae</taxon>
        <taxon>Colletotrichum</taxon>
        <taxon>Colletotrichum acutatum species complex</taxon>
    </lineage>
</organism>
<sequence length="25" mass="2869">MVAWAVTDCRDGRSSTDQYERILPV</sequence>
<evidence type="ECO:0000313" key="2">
    <source>
        <dbReference type="Proteomes" id="UP001241169"/>
    </source>
</evidence>
<comment type="caution">
    <text evidence="1">The sequence shown here is derived from an EMBL/GenBank/DDBJ whole genome shotgun (WGS) entry which is preliminary data.</text>
</comment>
<keyword evidence="2" id="KW-1185">Reference proteome</keyword>